<evidence type="ECO:0000256" key="4">
    <source>
        <dbReference type="ARBA" id="ARBA00003889"/>
    </source>
</evidence>
<dbReference type="PANTHER" id="PTHR34848:SF1">
    <property type="entry name" value="BIFUNCTIONAL ADENOSYLCOBALAMIN BIOSYNTHESIS PROTEIN COBU"/>
    <property type="match status" value="1"/>
</dbReference>
<keyword evidence="11 20" id="KW-0808">Transferase</keyword>
<keyword evidence="15 19" id="KW-0342">GTP-binding</keyword>
<protein>
    <recommendedName>
        <fullName evidence="16">Adenosylcobinamide kinase</fullName>
        <ecNumber evidence="8">2.7.1.156</ecNumber>
        <ecNumber evidence="9">2.7.7.62</ecNumber>
    </recommendedName>
    <alternativeName>
        <fullName evidence="17">Adenosylcobinamide-phosphate guanylyltransferase</fullName>
    </alternativeName>
</protein>
<dbReference type="GO" id="GO:0043752">
    <property type="term" value="F:adenosylcobinamide kinase activity"/>
    <property type="evidence" value="ECO:0007669"/>
    <property type="project" value="UniProtKB-EC"/>
</dbReference>
<feature type="binding site" evidence="19">
    <location>
        <position position="63"/>
    </location>
    <ligand>
        <name>GTP</name>
        <dbReference type="ChEBI" id="CHEBI:37565"/>
    </ligand>
</feature>
<evidence type="ECO:0000256" key="6">
    <source>
        <dbReference type="ARBA" id="ARBA00005159"/>
    </source>
</evidence>
<dbReference type="PIRSF" id="PIRSF006135">
    <property type="entry name" value="CobU"/>
    <property type="match status" value="1"/>
</dbReference>
<evidence type="ECO:0000256" key="7">
    <source>
        <dbReference type="ARBA" id="ARBA00007490"/>
    </source>
</evidence>
<dbReference type="RefSeq" id="WP_209402955.1">
    <property type="nucleotide sequence ID" value="NZ_JAGIYQ010000002.1"/>
</dbReference>
<comment type="similarity">
    <text evidence="7">Belongs to the CobU/CobP family.</text>
</comment>
<dbReference type="Pfam" id="PF02283">
    <property type="entry name" value="CobU"/>
    <property type="match status" value="1"/>
</dbReference>
<sequence>MIFIIGGARSGKSSFAEKKALEIQETIQGNVVYLATSIVFDEDTKNRVEMHQSSRPSTWKTIEQYKSFQALQEHEDFMGNKIILLDCLTLMITNLLLEEEDDFDTVSNERIRDIEQKIKEEIESLIMVCRSHNKILLVVSNEVGFGIVPAYRLGSIFRDIAGRMNQYIASLADDVYLITAGIPLKIK</sequence>
<feature type="binding site" evidence="19">
    <location>
        <begin position="6"/>
        <end position="13"/>
    </location>
    <ligand>
        <name>GTP</name>
        <dbReference type="ChEBI" id="CHEBI:37565"/>
    </ligand>
</feature>
<dbReference type="GO" id="GO:0005524">
    <property type="term" value="F:ATP binding"/>
    <property type="evidence" value="ECO:0007669"/>
    <property type="project" value="UniProtKB-KW"/>
</dbReference>
<keyword evidence="12 19" id="KW-0547">Nucleotide-binding</keyword>
<dbReference type="PANTHER" id="PTHR34848">
    <property type="match status" value="1"/>
</dbReference>
<keyword evidence="13 20" id="KW-0418">Kinase</keyword>
<dbReference type="NCBIfam" id="NF004469">
    <property type="entry name" value="PRK05800.1"/>
    <property type="match status" value="1"/>
</dbReference>
<evidence type="ECO:0000256" key="17">
    <source>
        <dbReference type="ARBA" id="ARBA00030571"/>
    </source>
</evidence>
<evidence type="ECO:0000256" key="10">
    <source>
        <dbReference type="ARBA" id="ARBA00022573"/>
    </source>
</evidence>
<organism evidence="20 21">
    <name type="scientific">Gottfriedia endophytica</name>
    <dbReference type="NCBI Taxonomy" id="2820819"/>
    <lineage>
        <taxon>Bacteria</taxon>
        <taxon>Bacillati</taxon>
        <taxon>Bacillota</taxon>
        <taxon>Bacilli</taxon>
        <taxon>Bacillales</taxon>
        <taxon>Bacillaceae</taxon>
        <taxon>Gottfriedia</taxon>
    </lineage>
</organism>
<evidence type="ECO:0000256" key="18">
    <source>
        <dbReference type="PIRSR" id="PIRSR006135-1"/>
    </source>
</evidence>
<dbReference type="GO" id="GO:0005525">
    <property type="term" value="F:GTP binding"/>
    <property type="evidence" value="ECO:0007669"/>
    <property type="project" value="UniProtKB-KW"/>
</dbReference>
<feature type="binding site" evidence="19">
    <location>
        <position position="86"/>
    </location>
    <ligand>
        <name>GTP</name>
        <dbReference type="ChEBI" id="CHEBI:37565"/>
    </ligand>
</feature>
<feature type="active site" description="GMP-histidine intermediate" evidence="18">
    <location>
        <position position="51"/>
    </location>
</feature>
<dbReference type="InterPro" id="IPR003203">
    <property type="entry name" value="CobU/CobP"/>
</dbReference>
<comment type="catalytic activity">
    <reaction evidence="3">
        <text>adenosylcob(III)inamide + GTP = adenosylcob(III)inamide phosphate + GDP + H(+)</text>
        <dbReference type="Rhea" id="RHEA:15765"/>
        <dbReference type="ChEBI" id="CHEBI:2480"/>
        <dbReference type="ChEBI" id="CHEBI:15378"/>
        <dbReference type="ChEBI" id="CHEBI:37565"/>
        <dbReference type="ChEBI" id="CHEBI:58189"/>
        <dbReference type="ChEBI" id="CHEBI:58502"/>
        <dbReference type="EC" id="2.7.1.156"/>
    </reaction>
</comment>
<evidence type="ECO:0000313" key="21">
    <source>
        <dbReference type="Proteomes" id="UP000682134"/>
    </source>
</evidence>
<feature type="binding site" evidence="19">
    <location>
        <begin position="35"/>
        <end position="37"/>
    </location>
    <ligand>
        <name>GTP</name>
        <dbReference type="ChEBI" id="CHEBI:37565"/>
    </ligand>
</feature>
<evidence type="ECO:0000256" key="8">
    <source>
        <dbReference type="ARBA" id="ARBA00012016"/>
    </source>
</evidence>
<evidence type="ECO:0000256" key="16">
    <source>
        <dbReference type="ARBA" id="ARBA00029570"/>
    </source>
</evidence>
<keyword evidence="14" id="KW-0067">ATP-binding</keyword>
<comment type="pathway">
    <text evidence="6">Cofactor biosynthesis; adenosylcobalamin biosynthesis; adenosylcobalamin from cob(II)yrinate a,c-diamide: step 5/7.</text>
</comment>
<dbReference type="SUPFAM" id="SSF52540">
    <property type="entry name" value="P-loop containing nucleoside triphosphate hydrolases"/>
    <property type="match status" value="1"/>
</dbReference>
<dbReference type="Gene3D" id="3.40.50.300">
    <property type="entry name" value="P-loop containing nucleotide triphosphate hydrolases"/>
    <property type="match status" value="1"/>
</dbReference>
<keyword evidence="10" id="KW-0169">Cobalamin biosynthesis</keyword>
<proteinExistence type="inferred from homology"/>
<evidence type="ECO:0000256" key="19">
    <source>
        <dbReference type="PIRSR" id="PIRSR006135-2"/>
    </source>
</evidence>
<evidence type="ECO:0000256" key="14">
    <source>
        <dbReference type="ARBA" id="ARBA00022840"/>
    </source>
</evidence>
<evidence type="ECO:0000256" key="9">
    <source>
        <dbReference type="ARBA" id="ARBA00012523"/>
    </source>
</evidence>
<dbReference type="Proteomes" id="UP000682134">
    <property type="component" value="Unassembled WGS sequence"/>
</dbReference>
<dbReference type="InterPro" id="IPR027417">
    <property type="entry name" value="P-loop_NTPase"/>
</dbReference>
<evidence type="ECO:0000256" key="5">
    <source>
        <dbReference type="ARBA" id="ARBA00004692"/>
    </source>
</evidence>
<reference evidence="20" key="1">
    <citation type="submission" date="2021-04" db="EMBL/GenBank/DDBJ databases">
        <title>Genome seq and assembly of Bacillus sp.</title>
        <authorList>
            <person name="Chhetri G."/>
        </authorList>
    </citation>
    <scope>NUCLEOTIDE SEQUENCE</scope>
    <source>
        <strain evidence="20">RG28</strain>
    </source>
</reference>
<comment type="function">
    <text evidence="4">Catalyzes ATP-dependent phosphorylation of adenosylcobinamide and addition of GMP to adenosylcobinamide phosphate.</text>
</comment>
<dbReference type="GO" id="GO:0009236">
    <property type="term" value="P:cobalamin biosynthetic process"/>
    <property type="evidence" value="ECO:0007669"/>
    <property type="project" value="UniProtKB-KW"/>
</dbReference>
<accession>A0A940NN25</accession>
<comment type="caution">
    <text evidence="20">The sequence shown here is derived from an EMBL/GenBank/DDBJ whole genome shotgun (WGS) entry which is preliminary data.</text>
</comment>
<comment type="pathway">
    <text evidence="5">Cofactor biosynthesis; adenosylcobalamin biosynthesis; adenosylcobalamin from cob(II)yrinate a,c-diamide: step 6/7.</text>
</comment>
<dbReference type="CDD" id="cd00544">
    <property type="entry name" value="CobU"/>
    <property type="match status" value="1"/>
</dbReference>
<keyword evidence="20" id="KW-0548">Nucleotidyltransferase</keyword>
<dbReference type="GO" id="GO:0008820">
    <property type="term" value="F:cobinamide phosphate guanylyltransferase activity"/>
    <property type="evidence" value="ECO:0007669"/>
    <property type="project" value="UniProtKB-EC"/>
</dbReference>
<evidence type="ECO:0000256" key="1">
    <source>
        <dbReference type="ARBA" id="ARBA00000312"/>
    </source>
</evidence>
<dbReference type="AlphaFoldDB" id="A0A940NN25"/>
<evidence type="ECO:0000313" key="20">
    <source>
        <dbReference type="EMBL" id="MBP0724448.1"/>
    </source>
</evidence>
<gene>
    <name evidence="20" type="primary">cobU</name>
    <name evidence="20" type="ORF">J5Y03_04505</name>
</gene>
<evidence type="ECO:0000256" key="2">
    <source>
        <dbReference type="ARBA" id="ARBA00000711"/>
    </source>
</evidence>
<evidence type="ECO:0000256" key="13">
    <source>
        <dbReference type="ARBA" id="ARBA00022777"/>
    </source>
</evidence>
<evidence type="ECO:0000256" key="11">
    <source>
        <dbReference type="ARBA" id="ARBA00022679"/>
    </source>
</evidence>
<evidence type="ECO:0000256" key="15">
    <source>
        <dbReference type="ARBA" id="ARBA00023134"/>
    </source>
</evidence>
<comment type="catalytic activity">
    <reaction evidence="2">
        <text>adenosylcob(III)inamide phosphate + GTP + H(+) = adenosylcob(III)inamide-GDP + diphosphate</text>
        <dbReference type="Rhea" id="RHEA:22712"/>
        <dbReference type="ChEBI" id="CHEBI:15378"/>
        <dbReference type="ChEBI" id="CHEBI:33019"/>
        <dbReference type="ChEBI" id="CHEBI:37565"/>
        <dbReference type="ChEBI" id="CHEBI:58502"/>
        <dbReference type="ChEBI" id="CHEBI:60487"/>
        <dbReference type="EC" id="2.7.7.62"/>
    </reaction>
</comment>
<keyword evidence="21" id="KW-1185">Reference proteome</keyword>
<dbReference type="EMBL" id="JAGIYQ010000002">
    <property type="protein sequence ID" value="MBP0724448.1"/>
    <property type="molecule type" value="Genomic_DNA"/>
</dbReference>
<comment type="catalytic activity">
    <reaction evidence="1">
        <text>adenosylcob(III)inamide + ATP = adenosylcob(III)inamide phosphate + ADP + H(+)</text>
        <dbReference type="Rhea" id="RHEA:15769"/>
        <dbReference type="ChEBI" id="CHEBI:2480"/>
        <dbReference type="ChEBI" id="CHEBI:15378"/>
        <dbReference type="ChEBI" id="CHEBI:30616"/>
        <dbReference type="ChEBI" id="CHEBI:58502"/>
        <dbReference type="ChEBI" id="CHEBI:456216"/>
        <dbReference type="EC" id="2.7.1.156"/>
    </reaction>
</comment>
<evidence type="ECO:0000256" key="3">
    <source>
        <dbReference type="ARBA" id="ARBA00001522"/>
    </source>
</evidence>
<name>A0A940NN25_9BACI</name>
<dbReference type="EC" id="2.7.7.62" evidence="9"/>
<dbReference type="EC" id="2.7.1.156" evidence="8"/>
<evidence type="ECO:0000256" key="12">
    <source>
        <dbReference type="ARBA" id="ARBA00022741"/>
    </source>
</evidence>